<feature type="non-terminal residue" evidence="1">
    <location>
        <position position="1"/>
    </location>
</feature>
<dbReference type="AlphaFoldDB" id="A0A2G6E177"/>
<name>A0A2G6E177_9BACT</name>
<protein>
    <submittedName>
        <fullName evidence="1">Uncharacterized protein</fullName>
    </submittedName>
</protein>
<organism evidence="1 2">
    <name type="scientific">candidate division KSB3 bacterium</name>
    <dbReference type="NCBI Taxonomy" id="2044937"/>
    <lineage>
        <taxon>Bacteria</taxon>
        <taxon>candidate division KSB3</taxon>
    </lineage>
</organism>
<gene>
    <name evidence="1" type="ORF">CSB45_15715</name>
</gene>
<dbReference type="EMBL" id="PDPS01000088">
    <property type="protein sequence ID" value="PID55498.1"/>
    <property type="molecule type" value="Genomic_DNA"/>
</dbReference>
<evidence type="ECO:0000313" key="2">
    <source>
        <dbReference type="Proteomes" id="UP000229740"/>
    </source>
</evidence>
<dbReference type="Proteomes" id="UP000229740">
    <property type="component" value="Unassembled WGS sequence"/>
</dbReference>
<accession>A0A2G6E177</accession>
<evidence type="ECO:0000313" key="1">
    <source>
        <dbReference type="EMBL" id="PID55498.1"/>
    </source>
</evidence>
<reference evidence="1 2" key="1">
    <citation type="submission" date="2017-10" db="EMBL/GenBank/DDBJ databases">
        <title>Novel microbial diversity and functional potential in the marine mammal oral microbiome.</title>
        <authorList>
            <person name="Dudek N.K."/>
            <person name="Sun C.L."/>
            <person name="Burstein D."/>
            <person name="Kantor R.S."/>
            <person name="Aliaga Goltsman D.S."/>
            <person name="Bik E.M."/>
            <person name="Thomas B.C."/>
            <person name="Banfield J.F."/>
            <person name="Relman D.A."/>
        </authorList>
    </citation>
    <scope>NUCLEOTIDE SEQUENCE [LARGE SCALE GENOMIC DNA]</scope>
    <source>
        <strain evidence="1">DOLZORAL124_49_17</strain>
    </source>
</reference>
<proteinExistence type="predicted"/>
<sequence length="65" mass="7578">CSLKLHFYQYNEEALAPDDSNDYELEDTGYIRYDIACPSMLKLRFDENFQKRLEAIPGVSKVWGA</sequence>
<comment type="caution">
    <text evidence="1">The sequence shown here is derived from an EMBL/GenBank/DDBJ whole genome shotgun (WGS) entry which is preliminary data.</text>
</comment>